<sequence length="150" mass="16641">MNNVCVTKEKQQAKDVQGQPVVVNEVESEGTVHGLEQIQLVPYTFQGTKFDTHMQVENLATRNNALELGLVQIPLRFVTQGPMEPRTRGRRGRRGSVTSVVGSGRKQCRGISLIEPNPEGVQASKRRTMTNDEIYCLPSAEATEQSHQLP</sequence>
<dbReference type="AlphaFoldDB" id="A0AAW2KPH8"/>
<comment type="caution">
    <text evidence="2">The sequence shown here is derived from an EMBL/GenBank/DDBJ whole genome shotgun (WGS) entry which is preliminary data.</text>
</comment>
<organism evidence="2">
    <name type="scientific">Sesamum radiatum</name>
    <name type="common">Black benniseed</name>
    <dbReference type="NCBI Taxonomy" id="300843"/>
    <lineage>
        <taxon>Eukaryota</taxon>
        <taxon>Viridiplantae</taxon>
        <taxon>Streptophyta</taxon>
        <taxon>Embryophyta</taxon>
        <taxon>Tracheophyta</taxon>
        <taxon>Spermatophyta</taxon>
        <taxon>Magnoliopsida</taxon>
        <taxon>eudicotyledons</taxon>
        <taxon>Gunneridae</taxon>
        <taxon>Pentapetalae</taxon>
        <taxon>asterids</taxon>
        <taxon>lamiids</taxon>
        <taxon>Lamiales</taxon>
        <taxon>Pedaliaceae</taxon>
        <taxon>Sesamum</taxon>
    </lineage>
</organism>
<feature type="region of interest" description="Disordered" evidence="1">
    <location>
        <begin position="81"/>
        <end position="101"/>
    </location>
</feature>
<reference evidence="2" key="1">
    <citation type="submission" date="2020-06" db="EMBL/GenBank/DDBJ databases">
        <authorList>
            <person name="Li T."/>
            <person name="Hu X."/>
            <person name="Zhang T."/>
            <person name="Song X."/>
            <person name="Zhang H."/>
            <person name="Dai N."/>
            <person name="Sheng W."/>
            <person name="Hou X."/>
            <person name="Wei L."/>
        </authorList>
    </citation>
    <scope>NUCLEOTIDE SEQUENCE</scope>
    <source>
        <strain evidence="2">G02</strain>
        <tissue evidence="2">Leaf</tissue>
    </source>
</reference>
<name>A0AAW2KPH8_SESRA</name>
<protein>
    <submittedName>
        <fullName evidence="2">Uncharacterized protein</fullName>
    </submittedName>
</protein>
<dbReference type="EMBL" id="JACGWJ010000027">
    <property type="protein sequence ID" value="KAL0308599.1"/>
    <property type="molecule type" value="Genomic_DNA"/>
</dbReference>
<evidence type="ECO:0000313" key="2">
    <source>
        <dbReference type="EMBL" id="KAL0308599.1"/>
    </source>
</evidence>
<gene>
    <name evidence="2" type="ORF">Sradi_5802200</name>
</gene>
<accession>A0AAW2KPH8</accession>
<reference evidence="2" key="2">
    <citation type="journal article" date="2024" name="Plant">
        <title>Genomic evolution and insights into agronomic trait innovations of Sesamum species.</title>
        <authorList>
            <person name="Miao H."/>
            <person name="Wang L."/>
            <person name="Qu L."/>
            <person name="Liu H."/>
            <person name="Sun Y."/>
            <person name="Le M."/>
            <person name="Wang Q."/>
            <person name="Wei S."/>
            <person name="Zheng Y."/>
            <person name="Lin W."/>
            <person name="Duan Y."/>
            <person name="Cao H."/>
            <person name="Xiong S."/>
            <person name="Wang X."/>
            <person name="Wei L."/>
            <person name="Li C."/>
            <person name="Ma Q."/>
            <person name="Ju M."/>
            <person name="Zhao R."/>
            <person name="Li G."/>
            <person name="Mu C."/>
            <person name="Tian Q."/>
            <person name="Mei H."/>
            <person name="Zhang T."/>
            <person name="Gao T."/>
            <person name="Zhang H."/>
        </authorList>
    </citation>
    <scope>NUCLEOTIDE SEQUENCE</scope>
    <source>
        <strain evidence="2">G02</strain>
    </source>
</reference>
<evidence type="ECO:0000256" key="1">
    <source>
        <dbReference type="SAM" id="MobiDB-lite"/>
    </source>
</evidence>
<proteinExistence type="predicted"/>